<evidence type="ECO:0000256" key="2">
    <source>
        <dbReference type="SAM" id="MobiDB-lite"/>
    </source>
</evidence>
<comment type="similarity">
    <text evidence="1">Belongs to the AccD/PCCB family.</text>
</comment>
<sequence>MTSTTSGTSAGATSGTAAAETAGPHGATTAVDTSTTAGKLEDLRLRMEQTHTPVGADAVRDLHAAGRMTARERILRLLDPGSFVEIDALARHRCTRFGMEDTRPLSDGVVTGYGTVEGRKVCVFSQDPTVFEGQLGEVYGDKVIKVLELALRTGTPLVGIYDGTGPRIREGVVTLAQYARIYRLQSQMSGVVPQVAVVTGTVRNGHVHGPALSDLVIMVDGQAELSLSDPEFTRSVIGEVTTGAEIGGPELHATTTGLAHAVVGAEDEALDLVADLLSRLPSNNRAFAPAEALGPGEGVRVPAAARPTTADATADARLGTDAADLPPEDRALDGLIPDSPAAPYDVRDLLSAVLDDGSFLELQPRFAPNVITGFGHVDGRSVGVVANQPTELAGCLDTRASDKAARFVRLCDAFSVPVLFVVDTPGFLPGRAEESAGTVLSSSKLIHAVAETTVGTATLVTRKAFGSAYVAMGAKDLGVDMVFAWPTAQISVADAEDTTTAVYAQRIAEVREAEGVDAAEDLAAELEREIATTVVTPYLAAERGYVDAVIAPHATRGRLRDAFGLLERKLTENPARKHGNIPL</sequence>
<gene>
    <name evidence="5" type="ORF">CXF48_04920</name>
</gene>
<dbReference type="Gene3D" id="3.90.226.10">
    <property type="entry name" value="2-enoyl-CoA Hydratase, Chain A, domain 1"/>
    <property type="match status" value="2"/>
</dbReference>
<comment type="caution">
    <text evidence="5">The sequence shown here is derived from an EMBL/GenBank/DDBJ whole genome shotgun (WGS) entry which is preliminary data.</text>
</comment>
<dbReference type="InterPro" id="IPR011763">
    <property type="entry name" value="COA_CT_C"/>
</dbReference>
<dbReference type="Proteomes" id="UP000276526">
    <property type="component" value="Unassembled WGS sequence"/>
</dbReference>
<evidence type="ECO:0000259" key="4">
    <source>
        <dbReference type="PROSITE" id="PS50989"/>
    </source>
</evidence>
<evidence type="ECO:0000256" key="1">
    <source>
        <dbReference type="ARBA" id="ARBA00006102"/>
    </source>
</evidence>
<feature type="region of interest" description="Disordered" evidence="2">
    <location>
        <begin position="1"/>
        <end position="35"/>
    </location>
</feature>
<name>A0A426PZP6_9CORY</name>
<feature type="domain" description="CoA carboxyltransferase N-terminal" evidence="3">
    <location>
        <begin position="29"/>
        <end position="292"/>
    </location>
</feature>
<dbReference type="GO" id="GO:0004658">
    <property type="term" value="F:propionyl-CoA carboxylase activity"/>
    <property type="evidence" value="ECO:0007669"/>
    <property type="project" value="TreeGrafter"/>
</dbReference>
<evidence type="ECO:0000313" key="5">
    <source>
        <dbReference type="EMBL" id="RRO86873.1"/>
    </source>
</evidence>
<reference evidence="5 6" key="1">
    <citation type="submission" date="2018-01" db="EMBL/GenBank/DDBJ databases">
        <title>Twenty Corynebacterium bovis Genomes.</title>
        <authorList>
            <person name="Gulvik C.A."/>
        </authorList>
    </citation>
    <scope>NUCLEOTIDE SEQUENCE [LARGE SCALE GENOMIC DNA]</scope>
    <source>
        <strain evidence="5 6">F6900</strain>
    </source>
</reference>
<proteinExistence type="inferred from homology"/>
<dbReference type="Pfam" id="PF01039">
    <property type="entry name" value="Carboxyl_trans"/>
    <property type="match status" value="1"/>
</dbReference>
<dbReference type="InterPro" id="IPR029045">
    <property type="entry name" value="ClpP/crotonase-like_dom_sf"/>
</dbReference>
<dbReference type="PANTHER" id="PTHR43842">
    <property type="entry name" value="PROPIONYL-COA CARBOXYLASE BETA CHAIN"/>
    <property type="match status" value="1"/>
</dbReference>
<evidence type="ECO:0000259" key="3">
    <source>
        <dbReference type="PROSITE" id="PS50980"/>
    </source>
</evidence>
<dbReference type="PANTHER" id="PTHR43842:SF2">
    <property type="entry name" value="PROPIONYL-COA CARBOXYLASE BETA CHAIN, MITOCHONDRIAL"/>
    <property type="match status" value="1"/>
</dbReference>
<dbReference type="InterPro" id="IPR011762">
    <property type="entry name" value="COA_CT_N"/>
</dbReference>
<accession>A0A426PZP6</accession>
<dbReference type="SUPFAM" id="SSF52096">
    <property type="entry name" value="ClpP/crotonase"/>
    <property type="match status" value="2"/>
</dbReference>
<dbReference type="InterPro" id="IPR034733">
    <property type="entry name" value="AcCoA_carboxyl_beta"/>
</dbReference>
<dbReference type="GO" id="GO:0009317">
    <property type="term" value="C:acetyl-CoA carboxylase complex"/>
    <property type="evidence" value="ECO:0007669"/>
    <property type="project" value="TreeGrafter"/>
</dbReference>
<feature type="domain" description="CoA carboxyltransferase C-terminal" evidence="4">
    <location>
        <begin position="327"/>
        <end position="576"/>
    </location>
</feature>
<evidence type="ECO:0000313" key="6">
    <source>
        <dbReference type="Proteomes" id="UP000276526"/>
    </source>
</evidence>
<dbReference type="AlphaFoldDB" id="A0A426PZP6"/>
<dbReference type="EMBL" id="PQNK01000006">
    <property type="protein sequence ID" value="RRO86873.1"/>
    <property type="molecule type" value="Genomic_DNA"/>
</dbReference>
<dbReference type="PROSITE" id="PS50989">
    <property type="entry name" value="COA_CT_CTER"/>
    <property type="match status" value="1"/>
</dbReference>
<feature type="compositionally biased region" description="Low complexity" evidence="2">
    <location>
        <begin position="1"/>
        <end position="23"/>
    </location>
</feature>
<dbReference type="PROSITE" id="PS50980">
    <property type="entry name" value="COA_CT_NTER"/>
    <property type="match status" value="1"/>
</dbReference>
<dbReference type="RefSeq" id="WP_125173525.1">
    <property type="nucleotide sequence ID" value="NZ_JAPJOD010000183.1"/>
</dbReference>
<protein>
    <submittedName>
        <fullName evidence="5">Acyl-CoA carboxylase subunit beta</fullName>
    </submittedName>
</protein>
<organism evidence="5 6">
    <name type="scientific">Corynebacterium bovis</name>
    <dbReference type="NCBI Taxonomy" id="36808"/>
    <lineage>
        <taxon>Bacteria</taxon>
        <taxon>Bacillati</taxon>
        <taxon>Actinomycetota</taxon>
        <taxon>Actinomycetes</taxon>
        <taxon>Mycobacteriales</taxon>
        <taxon>Corynebacteriaceae</taxon>
        <taxon>Corynebacterium</taxon>
    </lineage>
</organism>
<dbReference type="InterPro" id="IPR051047">
    <property type="entry name" value="AccD/PCCB"/>
</dbReference>